<feature type="transmembrane region" description="Helical" evidence="6">
    <location>
        <begin position="6"/>
        <end position="31"/>
    </location>
</feature>
<accession>A0A915DLD5</accession>
<dbReference type="AlphaFoldDB" id="A0A915DLD5"/>
<feature type="compositionally biased region" description="Polar residues" evidence="5">
    <location>
        <begin position="391"/>
        <end position="401"/>
    </location>
</feature>
<dbReference type="PROSITE" id="PS50262">
    <property type="entry name" value="G_PROTEIN_RECEP_F1_2"/>
    <property type="match status" value="1"/>
</dbReference>
<feature type="domain" description="G-protein coupled receptors family 1 profile" evidence="7">
    <location>
        <begin position="22"/>
        <end position="348"/>
    </location>
</feature>
<feature type="compositionally biased region" description="Polar residues" evidence="5">
    <location>
        <begin position="409"/>
        <end position="418"/>
    </location>
</feature>
<keyword evidence="3 6" id="KW-1133">Transmembrane helix</keyword>
<name>A0A915DLD5_9BILA</name>
<dbReference type="SUPFAM" id="SSF81321">
    <property type="entry name" value="Family A G protein-coupled receptor-like"/>
    <property type="match status" value="1"/>
</dbReference>
<feature type="transmembrane region" description="Helical" evidence="6">
    <location>
        <begin position="83"/>
        <end position="104"/>
    </location>
</feature>
<feature type="transmembrane region" description="Helical" evidence="6">
    <location>
        <begin position="43"/>
        <end position="63"/>
    </location>
</feature>
<evidence type="ECO:0000259" key="7">
    <source>
        <dbReference type="PROSITE" id="PS50262"/>
    </source>
</evidence>
<dbReference type="PRINTS" id="PR00237">
    <property type="entry name" value="GPCRRHODOPSN"/>
</dbReference>
<dbReference type="InterPro" id="IPR017452">
    <property type="entry name" value="GPCR_Rhodpsn_7TM"/>
</dbReference>
<evidence type="ECO:0000256" key="2">
    <source>
        <dbReference type="ARBA" id="ARBA00022692"/>
    </source>
</evidence>
<dbReference type="Gene3D" id="1.20.1070.10">
    <property type="entry name" value="Rhodopsin 7-helix transmembrane proteins"/>
    <property type="match status" value="1"/>
</dbReference>
<feature type="transmembrane region" description="Helical" evidence="6">
    <location>
        <begin position="329"/>
        <end position="351"/>
    </location>
</feature>
<dbReference type="PANTHER" id="PTHR24224">
    <property type="entry name" value="CARDIOACCELERATORY PEPTIDE RECEPTOR-RELATED"/>
    <property type="match status" value="1"/>
</dbReference>
<sequence length="418" mass="47029">MHSNFFFVAAHMGVVATLAILGNLFLVFVIWRGNGVAKQKISPVQLLLLHTCVADILFALLSLGTEILILNNHPYFYAPNMFVATYCNMLPMYASPFLLVAISVDRYQAICRPLVHYRSDRYRRPNCLAFSAWFFAVLLSIPQIFVWHKPKLTATQQQHLEIISIISEGFMNVTDIGGQTTPVEDECKTIYGQDSSLFKSIYVIWFNSMAWLLPSVISAVFYCRVCTTVWRSKCSLDVIPNSSANGNGRTADSGSRISFLTRDYVNGLRKRSLGFRNQVSEFDRKRLQTVRLTLTIIACNFFLWAPFCLINLVQAFTPQRSLGPFGTQIITLGQLLGNLNSCVNPWIYILFNRKMVGRAMTSVFPKKTDSKFIHHSSTRQTSAVIRMNTSHPQTSTVVSSNTPPPVIEESSNFSQSGA</sequence>
<organism evidence="8 9">
    <name type="scientific">Ditylenchus dipsaci</name>
    <dbReference type="NCBI Taxonomy" id="166011"/>
    <lineage>
        <taxon>Eukaryota</taxon>
        <taxon>Metazoa</taxon>
        <taxon>Ecdysozoa</taxon>
        <taxon>Nematoda</taxon>
        <taxon>Chromadorea</taxon>
        <taxon>Rhabditida</taxon>
        <taxon>Tylenchina</taxon>
        <taxon>Tylenchomorpha</taxon>
        <taxon>Sphaerularioidea</taxon>
        <taxon>Anguinidae</taxon>
        <taxon>Anguininae</taxon>
        <taxon>Ditylenchus</taxon>
    </lineage>
</organism>
<dbReference type="GO" id="GO:0004930">
    <property type="term" value="F:G protein-coupled receptor activity"/>
    <property type="evidence" value="ECO:0007669"/>
    <property type="project" value="InterPro"/>
</dbReference>
<keyword evidence="2 6" id="KW-0812">Transmembrane</keyword>
<protein>
    <submittedName>
        <fullName evidence="9">G-protein coupled receptors family 1 profile domain-containing protein</fullName>
    </submittedName>
</protein>
<evidence type="ECO:0000256" key="4">
    <source>
        <dbReference type="ARBA" id="ARBA00023136"/>
    </source>
</evidence>
<feature type="region of interest" description="Disordered" evidence="5">
    <location>
        <begin position="391"/>
        <end position="418"/>
    </location>
</feature>
<dbReference type="PANTHER" id="PTHR24224:SF36">
    <property type="entry name" value="NEMATOCIN RECEPTOR 2"/>
    <property type="match status" value="1"/>
</dbReference>
<feature type="transmembrane region" description="Helical" evidence="6">
    <location>
        <begin position="125"/>
        <end position="145"/>
    </location>
</feature>
<evidence type="ECO:0000256" key="5">
    <source>
        <dbReference type="SAM" id="MobiDB-lite"/>
    </source>
</evidence>
<feature type="transmembrane region" description="Helical" evidence="6">
    <location>
        <begin position="202"/>
        <end position="223"/>
    </location>
</feature>
<dbReference type="InterPro" id="IPR000276">
    <property type="entry name" value="GPCR_Rhodpsn"/>
</dbReference>
<evidence type="ECO:0000256" key="6">
    <source>
        <dbReference type="SAM" id="Phobius"/>
    </source>
</evidence>
<dbReference type="GO" id="GO:0016020">
    <property type="term" value="C:membrane"/>
    <property type="evidence" value="ECO:0007669"/>
    <property type="project" value="UniProtKB-SubCell"/>
</dbReference>
<evidence type="ECO:0000256" key="1">
    <source>
        <dbReference type="ARBA" id="ARBA00004370"/>
    </source>
</evidence>
<reference evidence="9" key="1">
    <citation type="submission" date="2022-11" db="UniProtKB">
        <authorList>
            <consortium name="WormBaseParasite"/>
        </authorList>
    </citation>
    <scope>IDENTIFICATION</scope>
</reference>
<proteinExistence type="predicted"/>
<dbReference type="WBParaSite" id="jg21294">
    <property type="protein sequence ID" value="jg21294"/>
    <property type="gene ID" value="jg21294"/>
</dbReference>
<feature type="transmembrane region" description="Helical" evidence="6">
    <location>
        <begin position="292"/>
        <end position="317"/>
    </location>
</feature>
<dbReference type="InterPro" id="IPR052665">
    <property type="entry name" value="Neuropeptide-GPCR"/>
</dbReference>
<evidence type="ECO:0000256" key="3">
    <source>
        <dbReference type="ARBA" id="ARBA00022989"/>
    </source>
</evidence>
<dbReference type="Pfam" id="PF00001">
    <property type="entry name" value="7tm_1"/>
    <property type="match status" value="1"/>
</dbReference>
<comment type="subcellular location">
    <subcellularLocation>
        <location evidence="1">Membrane</location>
    </subcellularLocation>
</comment>
<keyword evidence="8" id="KW-1185">Reference proteome</keyword>
<dbReference type="Proteomes" id="UP000887574">
    <property type="component" value="Unplaced"/>
</dbReference>
<evidence type="ECO:0000313" key="8">
    <source>
        <dbReference type="Proteomes" id="UP000887574"/>
    </source>
</evidence>
<keyword evidence="4 6" id="KW-0472">Membrane</keyword>
<evidence type="ECO:0000313" key="9">
    <source>
        <dbReference type="WBParaSite" id="jg21294"/>
    </source>
</evidence>